<keyword evidence="6 9" id="KW-1133">Transmembrane helix</keyword>
<dbReference type="InterPro" id="IPR000727">
    <property type="entry name" value="T_SNARE_dom"/>
</dbReference>
<dbReference type="GO" id="GO:0006886">
    <property type="term" value="P:intracellular protein transport"/>
    <property type="evidence" value="ECO:0007669"/>
    <property type="project" value="InterPro"/>
</dbReference>
<evidence type="ECO:0000256" key="4">
    <source>
        <dbReference type="ARBA" id="ARBA00022692"/>
    </source>
</evidence>
<evidence type="ECO:0000313" key="12">
    <source>
        <dbReference type="Proteomes" id="UP000196158"/>
    </source>
</evidence>
<dbReference type="GO" id="GO:0005829">
    <property type="term" value="C:cytosol"/>
    <property type="evidence" value="ECO:0007669"/>
    <property type="project" value="GOC"/>
</dbReference>
<organism evidence="11 12">
    <name type="scientific">Maudiozyma saulgeensis</name>
    <dbReference type="NCBI Taxonomy" id="1789683"/>
    <lineage>
        <taxon>Eukaryota</taxon>
        <taxon>Fungi</taxon>
        <taxon>Dikarya</taxon>
        <taxon>Ascomycota</taxon>
        <taxon>Saccharomycotina</taxon>
        <taxon>Saccharomycetes</taxon>
        <taxon>Saccharomycetales</taxon>
        <taxon>Saccharomycetaceae</taxon>
        <taxon>Maudiozyma</taxon>
    </lineage>
</organism>
<dbReference type="PANTHER" id="PTHR21230:SF26">
    <property type="entry name" value="VESICLE TRANSPORT THROUGH INTERACTION WITH T-SNARES HOMOLOG 1A"/>
    <property type="match status" value="1"/>
</dbReference>
<keyword evidence="12" id="KW-1185">Reference proteome</keyword>
<dbReference type="STRING" id="1789683.A0A1X7QY58"/>
<reference evidence="11 12" key="1">
    <citation type="submission" date="2017-04" db="EMBL/GenBank/DDBJ databases">
        <authorList>
            <person name="Afonso C.L."/>
            <person name="Miller P.J."/>
            <person name="Scott M.A."/>
            <person name="Spackman E."/>
            <person name="Goraichik I."/>
            <person name="Dimitrov K.M."/>
            <person name="Suarez D.L."/>
            <person name="Swayne D.E."/>
        </authorList>
    </citation>
    <scope>NUCLEOTIDE SEQUENCE [LARGE SCALE GENOMIC DNA]</scope>
</reference>
<keyword evidence="5" id="KW-0653">Protein transport</keyword>
<evidence type="ECO:0000256" key="6">
    <source>
        <dbReference type="ARBA" id="ARBA00022989"/>
    </source>
</evidence>
<evidence type="ECO:0000256" key="3">
    <source>
        <dbReference type="ARBA" id="ARBA00022448"/>
    </source>
</evidence>
<dbReference type="SUPFAM" id="SSF47661">
    <property type="entry name" value="t-snare proteins"/>
    <property type="match status" value="1"/>
</dbReference>
<keyword evidence="7" id="KW-0175">Coiled coil</keyword>
<dbReference type="Pfam" id="PF12352">
    <property type="entry name" value="V-SNARE_C"/>
    <property type="match status" value="1"/>
</dbReference>
<dbReference type="InterPro" id="IPR027027">
    <property type="entry name" value="GOSR2/Membrin/Bos1"/>
</dbReference>
<dbReference type="Gene3D" id="1.20.58.400">
    <property type="entry name" value="t-snare proteins"/>
    <property type="match status" value="1"/>
</dbReference>
<dbReference type="EMBL" id="FXLY01000002">
    <property type="protein sequence ID" value="SMN18377.1"/>
    <property type="molecule type" value="Genomic_DNA"/>
</dbReference>
<dbReference type="InterPro" id="IPR038407">
    <property type="entry name" value="v-SNARE_N_sf"/>
</dbReference>
<dbReference type="GO" id="GO:0031902">
    <property type="term" value="C:late endosome membrane"/>
    <property type="evidence" value="ECO:0007669"/>
    <property type="project" value="TreeGrafter"/>
</dbReference>
<dbReference type="GO" id="GO:0000139">
    <property type="term" value="C:Golgi membrane"/>
    <property type="evidence" value="ECO:0007669"/>
    <property type="project" value="UniProtKB-SubCell"/>
</dbReference>
<dbReference type="GO" id="GO:0031201">
    <property type="term" value="C:SNARE complex"/>
    <property type="evidence" value="ECO:0007669"/>
    <property type="project" value="TreeGrafter"/>
</dbReference>
<evidence type="ECO:0000259" key="10">
    <source>
        <dbReference type="SMART" id="SM00397"/>
    </source>
</evidence>
<dbReference type="SUPFAM" id="SSF58038">
    <property type="entry name" value="SNARE fusion complex"/>
    <property type="match status" value="1"/>
</dbReference>
<keyword evidence="4 9" id="KW-0812">Transmembrane</keyword>
<evidence type="ECO:0000256" key="1">
    <source>
        <dbReference type="ARBA" id="ARBA00004409"/>
    </source>
</evidence>
<dbReference type="AlphaFoldDB" id="A0A1X7QY58"/>
<dbReference type="GO" id="GO:0005789">
    <property type="term" value="C:endoplasmic reticulum membrane"/>
    <property type="evidence" value="ECO:0007669"/>
    <property type="project" value="TreeGrafter"/>
</dbReference>
<evidence type="ECO:0000256" key="8">
    <source>
        <dbReference type="ARBA" id="ARBA00023136"/>
    </source>
</evidence>
<dbReference type="GO" id="GO:0006891">
    <property type="term" value="P:intra-Golgi vesicle-mediated transport"/>
    <property type="evidence" value="ECO:0007669"/>
    <property type="project" value="TreeGrafter"/>
</dbReference>
<dbReference type="FunFam" id="1.20.5.110:FF:000002">
    <property type="entry name" value="Vesicle transport through interaction with t-SNAREsB"/>
    <property type="match status" value="1"/>
</dbReference>
<evidence type="ECO:0000313" key="11">
    <source>
        <dbReference type="EMBL" id="SMN18377.1"/>
    </source>
</evidence>
<dbReference type="GO" id="GO:0005484">
    <property type="term" value="F:SNAP receptor activity"/>
    <property type="evidence" value="ECO:0007669"/>
    <property type="project" value="InterPro"/>
</dbReference>
<keyword evidence="3" id="KW-0813">Transport</keyword>
<dbReference type="InterPro" id="IPR007705">
    <property type="entry name" value="Vesicle_trsprt_v-SNARE_N"/>
</dbReference>
<dbReference type="Gene3D" id="1.20.5.110">
    <property type="match status" value="1"/>
</dbReference>
<comment type="similarity">
    <text evidence="2">Belongs to the VTI1 family.</text>
</comment>
<evidence type="ECO:0000256" key="9">
    <source>
        <dbReference type="SAM" id="Phobius"/>
    </source>
</evidence>
<accession>A0A1X7QY58</accession>
<name>A0A1X7QY58_9SACH</name>
<feature type="transmembrane region" description="Helical" evidence="9">
    <location>
        <begin position="202"/>
        <end position="220"/>
    </location>
</feature>
<dbReference type="PIRSF" id="PIRSF028865">
    <property type="entry name" value="Membrin-2"/>
    <property type="match status" value="1"/>
</dbReference>
<proteinExistence type="inferred from homology"/>
<gene>
    <name evidence="11" type="ORF">KASA_0Q08448G</name>
</gene>
<dbReference type="Proteomes" id="UP000196158">
    <property type="component" value="Unassembled WGS sequence"/>
</dbReference>
<dbReference type="GO" id="GO:0006896">
    <property type="term" value="P:Golgi to vacuole transport"/>
    <property type="evidence" value="ECO:0007669"/>
    <property type="project" value="TreeGrafter"/>
</dbReference>
<evidence type="ECO:0000256" key="2">
    <source>
        <dbReference type="ARBA" id="ARBA00006108"/>
    </source>
</evidence>
<dbReference type="GO" id="GO:0016236">
    <property type="term" value="P:macroautophagy"/>
    <property type="evidence" value="ECO:0007669"/>
    <property type="project" value="TreeGrafter"/>
</dbReference>
<dbReference type="GO" id="GO:0042147">
    <property type="term" value="P:retrograde transport, endosome to Golgi"/>
    <property type="evidence" value="ECO:0007669"/>
    <property type="project" value="TreeGrafter"/>
</dbReference>
<sequence>MNSLLSSYDTEFKTTFDQAEQALQTAKNQSLPERNSTLSHIEEQKDELFDIIDQMDIEVNNSINDPTARATFKSKLRDYRKQINDSIKAPLQNLMDSRDRDMLFGEQLQDGSDLDMSNMNEEQRQQLLANHNILNKTGERLRDASRIANETEGIGSQIMMDLRAQRETLENSRQTLFQADSYVDKSIKTLKVMSRRLIANKFISYAIIAVLILLILLVLFSKFR</sequence>
<evidence type="ECO:0000256" key="5">
    <source>
        <dbReference type="ARBA" id="ARBA00022927"/>
    </source>
</evidence>
<dbReference type="GO" id="GO:0012507">
    <property type="term" value="C:ER to Golgi transport vesicle membrane"/>
    <property type="evidence" value="ECO:0007669"/>
    <property type="project" value="TreeGrafter"/>
</dbReference>
<dbReference type="OrthoDB" id="430637at2759"/>
<evidence type="ECO:0000256" key="7">
    <source>
        <dbReference type="ARBA" id="ARBA00023054"/>
    </source>
</evidence>
<dbReference type="Pfam" id="PF05008">
    <property type="entry name" value="V-SNARE"/>
    <property type="match status" value="1"/>
</dbReference>
<dbReference type="GO" id="GO:0000149">
    <property type="term" value="F:SNARE binding"/>
    <property type="evidence" value="ECO:0007669"/>
    <property type="project" value="TreeGrafter"/>
</dbReference>
<feature type="domain" description="T-SNARE coiled-coil homology" evidence="10">
    <location>
        <begin position="126"/>
        <end position="193"/>
    </location>
</feature>
<dbReference type="InterPro" id="IPR010989">
    <property type="entry name" value="SNARE"/>
</dbReference>
<keyword evidence="8 9" id="KW-0472">Membrane</keyword>
<protein>
    <submittedName>
        <fullName evidence="11">Similar to Saccharomyces cerevisiae YMR197C VTI1 Protein involved in cis-Golgi membrane traffic</fullName>
    </submittedName>
</protein>
<dbReference type="PANTHER" id="PTHR21230">
    <property type="entry name" value="VESICLE TRANSPORT V-SNARE PROTEIN VTI1-RELATED"/>
    <property type="match status" value="1"/>
</dbReference>
<comment type="subcellular location">
    <subcellularLocation>
        <location evidence="1">Golgi apparatus membrane</location>
        <topology evidence="1">Single-pass type IV membrane protein</topology>
    </subcellularLocation>
</comment>
<dbReference type="SMART" id="SM00397">
    <property type="entry name" value="t_SNARE"/>
    <property type="match status" value="1"/>
</dbReference>
<dbReference type="GO" id="GO:0048280">
    <property type="term" value="P:vesicle fusion with Golgi apparatus"/>
    <property type="evidence" value="ECO:0007669"/>
    <property type="project" value="TreeGrafter"/>
</dbReference>
<dbReference type="CDD" id="cd15862">
    <property type="entry name" value="SNARE_Vti1"/>
    <property type="match status" value="1"/>
</dbReference>